<keyword evidence="3 5" id="KW-1133">Transmembrane helix</keyword>
<dbReference type="Pfam" id="PF12698">
    <property type="entry name" value="ABC2_membrane_3"/>
    <property type="match status" value="1"/>
</dbReference>
<evidence type="ECO:0000256" key="5">
    <source>
        <dbReference type="SAM" id="Phobius"/>
    </source>
</evidence>
<protein>
    <submittedName>
        <fullName evidence="7">ABC transporter permease</fullName>
    </submittedName>
</protein>
<evidence type="ECO:0000256" key="1">
    <source>
        <dbReference type="ARBA" id="ARBA00004141"/>
    </source>
</evidence>
<proteinExistence type="predicted"/>
<feature type="transmembrane region" description="Helical" evidence="5">
    <location>
        <begin position="165"/>
        <end position="185"/>
    </location>
</feature>
<keyword evidence="2 5" id="KW-0812">Transmembrane</keyword>
<dbReference type="InterPro" id="IPR013525">
    <property type="entry name" value="ABC2_TM"/>
</dbReference>
<reference evidence="7" key="1">
    <citation type="submission" date="2019-09" db="EMBL/GenBank/DDBJ databases">
        <title>Characterisation of the sponge microbiome using genome-centric metagenomics.</title>
        <authorList>
            <person name="Engelberts J.P."/>
            <person name="Robbins S.J."/>
            <person name="De Goeij J.M."/>
            <person name="Aranda M."/>
            <person name="Bell S.C."/>
            <person name="Webster N.S."/>
        </authorList>
    </citation>
    <scope>NUCLEOTIDE SEQUENCE</scope>
    <source>
        <strain evidence="7">SB0675_bin_29</strain>
    </source>
</reference>
<dbReference type="GO" id="GO:0043190">
    <property type="term" value="C:ATP-binding cassette (ABC) transporter complex"/>
    <property type="evidence" value="ECO:0007669"/>
    <property type="project" value="InterPro"/>
</dbReference>
<evidence type="ECO:0000256" key="4">
    <source>
        <dbReference type="ARBA" id="ARBA00023136"/>
    </source>
</evidence>
<evidence type="ECO:0000256" key="3">
    <source>
        <dbReference type="ARBA" id="ARBA00022989"/>
    </source>
</evidence>
<gene>
    <name evidence="7" type="ORF">F4148_00690</name>
</gene>
<comment type="subcellular location">
    <subcellularLocation>
        <location evidence="1">Membrane</location>
        <topology evidence="1">Multi-pass membrane protein</topology>
    </subcellularLocation>
</comment>
<sequence>MGRTVDWSWKRAAGPLALKAEGNAMVLTGTVLLNECQKRLIIMWSYRFNFMLETFMMGFLFVGISFFVSGGRPEPEQMAPALLGYLTWFFAAFAISDMSQGIREETQTGTLEQMYMSPLPSGLLLAGRSVASIFISSGMVILIGGILMLVLGIRIPLRPEGVPVFALTLVGLYGFAFFLGGATLVFKQVNALSNLLSNMLLFLNGSFLTVERMPGWLEAFARSLPSTQGIDVLRRVVLDDLSLASVWQDGSLVWLTVHTAVFLFAGWGVFLWGERVARRRGLLGQY</sequence>
<evidence type="ECO:0000259" key="6">
    <source>
        <dbReference type="Pfam" id="PF12698"/>
    </source>
</evidence>
<feature type="transmembrane region" description="Helical" evidence="5">
    <location>
        <begin position="192"/>
        <end position="210"/>
    </location>
</feature>
<feature type="domain" description="ABC-2 type transporter transmembrane" evidence="6">
    <location>
        <begin position="77"/>
        <end position="267"/>
    </location>
</feature>
<organism evidence="7">
    <name type="scientific">Caldilineaceae bacterium SB0675_bin_29</name>
    <dbReference type="NCBI Taxonomy" id="2605266"/>
    <lineage>
        <taxon>Bacteria</taxon>
        <taxon>Bacillati</taxon>
        <taxon>Chloroflexota</taxon>
        <taxon>Caldilineae</taxon>
        <taxon>Caldilineales</taxon>
        <taxon>Caldilineaceae</taxon>
    </lineage>
</organism>
<feature type="transmembrane region" description="Helical" evidence="5">
    <location>
        <begin position="252"/>
        <end position="273"/>
    </location>
</feature>
<dbReference type="InterPro" id="IPR000412">
    <property type="entry name" value="ABC_2_transport"/>
</dbReference>
<dbReference type="InterPro" id="IPR051784">
    <property type="entry name" value="Nod_factor_ABC_transporter"/>
</dbReference>
<dbReference type="GO" id="GO:0140359">
    <property type="term" value="F:ABC-type transporter activity"/>
    <property type="evidence" value="ECO:0007669"/>
    <property type="project" value="InterPro"/>
</dbReference>
<keyword evidence="4 5" id="KW-0472">Membrane</keyword>
<dbReference type="AlphaFoldDB" id="A0A6B1FRT1"/>
<accession>A0A6B1FRT1</accession>
<feature type="transmembrane region" description="Helical" evidence="5">
    <location>
        <begin position="82"/>
        <end position="102"/>
    </location>
</feature>
<feature type="transmembrane region" description="Helical" evidence="5">
    <location>
        <begin position="123"/>
        <end position="153"/>
    </location>
</feature>
<evidence type="ECO:0000256" key="2">
    <source>
        <dbReference type="ARBA" id="ARBA00022692"/>
    </source>
</evidence>
<dbReference type="PANTHER" id="PTHR43229">
    <property type="entry name" value="NODULATION PROTEIN J"/>
    <property type="match status" value="1"/>
</dbReference>
<evidence type="ECO:0000313" key="7">
    <source>
        <dbReference type="EMBL" id="MYH60332.1"/>
    </source>
</evidence>
<dbReference type="PANTHER" id="PTHR43229:SF6">
    <property type="entry name" value="ABC-TYPE MULTIDRUG TRANSPORT SYSTEM, PERMEASE COMPONENT"/>
    <property type="match status" value="1"/>
</dbReference>
<dbReference type="PRINTS" id="PR00164">
    <property type="entry name" value="ABC2TRNSPORT"/>
</dbReference>
<feature type="transmembrane region" description="Helical" evidence="5">
    <location>
        <begin position="48"/>
        <end position="70"/>
    </location>
</feature>
<comment type="caution">
    <text evidence="7">The sequence shown here is derived from an EMBL/GenBank/DDBJ whole genome shotgun (WGS) entry which is preliminary data.</text>
</comment>
<name>A0A6B1FRT1_9CHLR</name>
<dbReference type="EMBL" id="VYDA01000023">
    <property type="protein sequence ID" value="MYH60332.1"/>
    <property type="molecule type" value="Genomic_DNA"/>
</dbReference>